<dbReference type="GO" id="GO:0046872">
    <property type="term" value="F:metal ion binding"/>
    <property type="evidence" value="ECO:0007669"/>
    <property type="project" value="UniProtKB-KW"/>
</dbReference>
<evidence type="ECO:0000256" key="2">
    <source>
        <dbReference type="ARBA" id="ARBA00022964"/>
    </source>
</evidence>
<dbReference type="OrthoDB" id="1292605at2759"/>
<dbReference type="AlphaFoldDB" id="A0A8T2V7P0"/>
<dbReference type="PROSITE" id="PS51393">
    <property type="entry name" value="LIPOXYGENASE_3"/>
    <property type="match status" value="1"/>
</dbReference>
<dbReference type="InterPro" id="IPR013819">
    <property type="entry name" value="LipOase_C"/>
</dbReference>
<dbReference type="Pfam" id="PF00305">
    <property type="entry name" value="Lipoxygenase"/>
    <property type="match status" value="1"/>
</dbReference>
<dbReference type="Proteomes" id="UP000825935">
    <property type="component" value="Chromosome 4"/>
</dbReference>
<evidence type="ECO:0000313" key="6">
    <source>
        <dbReference type="Proteomes" id="UP000825935"/>
    </source>
</evidence>
<protein>
    <recommendedName>
        <fullName evidence="4">Lipoxygenase domain-containing protein</fullName>
    </recommendedName>
</protein>
<name>A0A8T2V7P0_CERRI</name>
<keyword evidence="6" id="KW-1185">Reference proteome</keyword>
<gene>
    <name evidence="5" type="ORF">KP509_04G101500</name>
</gene>
<feature type="domain" description="Lipoxygenase" evidence="4">
    <location>
        <begin position="1"/>
        <end position="193"/>
    </location>
</feature>
<proteinExistence type="predicted"/>
<accession>A0A8T2V7P0</accession>
<evidence type="ECO:0000259" key="4">
    <source>
        <dbReference type="PROSITE" id="PS51393"/>
    </source>
</evidence>
<dbReference type="InterPro" id="IPR000907">
    <property type="entry name" value="LipOase"/>
</dbReference>
<dbReference type="SUPFAM" id="SSF48484">
    <property type="entry name" value="Lipoxigenase"/>
    <property type="match status" value="1"/>
</dbReference>
<dbReference type="Gene3D" id="1.20.245.10">
    <property type="entry name" value="Lipoxygenase-1, Domain 5"/>
    <property type="match status" value="1"/>
</dbReference>
<organism evidence="5 6">
    <name type="scientific">Ceratopteris richardii</name>
    <name type="common">Triangle waterfern</name>
    <dbReference type="NCBI Taxonomy" id="49495"/>
    <lineage>
        <taxon>Eukaryota</taxon>
        <taxon>Viridiplantae</taxon>
        <taxon>Streptophyta</taxon>
        <taxon>Embryophyta</taxon>
        <taxon>Tracheophyta</taxon>
        <taxon>Polypodiopsida</taxon>
        <taxon>Polypodiidae</taxon>
        <taxon>Polypodiales</taxon>
        <taxon>Pteridineae</taxon>
        <taxon>Pteridaceae</taxon>
        <taxon>Parkerioideae</taxon>
        <taxon>Ceratopteris</taxon>
    </lineage>
</organism>
<keyword evidence="3" id="KW-0560">Oxidoreductase</keyword>
<dbReference type="InterPro" id="IPR036226">
    <property type="entry name" value="LipOase_C_sf"/>
</dbReference>
<comment type="caution">
    <text evidence="5">The sequence shown here is derived from an EMBL/GenBank/DDBJ whole genome shotgun (WGS) entry which is preliminary data.</text>
</comment>
<keyword evidence="2" id="KW-0223">Dioxygenase</keyword>
<evidence type="ECO:0000256" key="1">
    <source>
        <dbReference type="ARBA" id="ARBA00022723"/>
    </source>
</evidence>
<dbReference type="GO" id="GO:0034440">
    <property type="term" value="P:lipid oxidation"/>
    <property type="evidence" value="ECO:0007669"/>
    <property type="project" value="InterPro"/>
</dbReference>
<dbReference type="GO" id="GO:0016702">
    <property type="term" value="F:oxidoreductase activity, acting on single donors with incorporation of molecular oxygen, incorporation of two atoms of oxygen"/>
    <property type="evidence" value="ECO:0007669"/>
    <property type="project" value="InterPro"/>
</dbReference>
<sequence>MVGKNQGSRPRRQKMGWSDLDGTDGLVEVLTTLIWIASTHHAAVNFGQYAFAGYMPNKPSMSRKLIPEENDTHNEDATLISSDPVTYLMRLVSKQSQAVELMALLEILSSQASDEEYLGQRTSTPFSSSDFNLLQAFEKFGQRLKEVEAEILERNKDPRLFHRRGSVTVDYTLLVPSFDAGITGRGIPNGISI</sequence>
<keyword evidence="1" id="KW-0479">Metal-binding</keyword>
<reference evidence="5" key="1">
    <citation type="submission" date="2021-08" db="EMBL/GenBank/DDBJ databases">
        <title>WGS assembly of Ceratopteris richardii.</title>
        <authorList>
            <person name="Marchant D.B."/>
            <person name="Chen G."/>
            <person name="Jenkins J."/>
            <person name="Shu S."/>
            <person name="Leebens-Mack J."/>
            <person name="Grimwood J."/>
            <person name="Schmutz J."/>
            <person name="Soltis P."/>
            <person name="Soltis D."/>
            <person name="Chen Z.-H."/>
        </authorList>
    </citation>
    <scope>NUCLEOTIDE SEQUENCE</scope>
    <source>
        <strain evidence="5">Whitten #5841</strain>
        <tissue evidence="5">Leaf</tissue>
    </source>
</reference>
<dbReference type="PANTHER" id="PTHR11771">
    <property type="entry name" value="LIPOXYGENASE"/>
    <property type="match status" value="1"/>
</dbReference>
<evidence type="ECO:0000256" key="3">
    <source>
        <dbReference type="ARBA" id="ARBA00023002"/>
    </source>
</evidence>
<dbReference type="OMA" id="CHELIEA"/>
<evidence type="ECO:0000313" key="5">
    <source>
        <dbReference type="EMBL" id="KAH7440319.1"/>
    </source>
</evidence>
<dbReference type="EMBL" id="CM035409">
    <property type="protein sequence ID" value="KAH7440319.1"/>
    <property type="molecule type" value="Genomic_DNA"/>
</dbReference>